<evidence type="ECO:0000256" key="6">
    <source>
        <dbReference type="SAM" id="Coils"/>
    </source>
</evidence>
<keyword evidence="5" id="KW-0206">Cytoskeleton</keyword>
<dbReference type="InterPro" id="IPR032108">
    <property type="entry name" value="CLIP1_ZNF"/>
</dbReference>
<evidence type="ECO:0000313" key="9">
    <source>
        <dbReference type="EMBL" id="JAG42480.1"/>
    </source>
</evidence>
<dbReference type="Gene3D" id="1.10.287.1490">
    <property type="match status" value="1"/>
</dbReference>
<reference evidence="9" key="1">
    <citation type="journal article" date="2014" name="PLoS ONE">
        <title>Transcriptome-Based Identification of ABC Transporters in the Western Tarnished Plant Bug Lygus hesperus.</title>
        <authorList>
            <person name="Hull J.J."/>
            <person name="Chaney K."/>
            <person name="Geib S.M."/>
            <person name="Fabrick J.A."/>
            <person name="Brent C.S."/>
            <person name="Walsh D."/>
            <person name="Lavine L.C."/>
        </authorList>
    </citation>
    <scope>NUCLEOTIDE SEQUENCE</scope>
</reference>
<proteinExistence type="predicted"/>
<feature type="region of interest" description="Disordered" evidence="7">
    <location>
        <begin position="351"/>
        <end position="387"/>
    </location>
</feature>
<dbReference type="GO" id="GO:0005874">
    <property type="term" value="C:microtubule"/>
    <property type="evidence" value="ECO:0007669"/>
    <property type="project" value="UniProtKB-KW"/>
</dbReference>
<name>A0A0A9ZI60_LYGHE</name>
<feature type="domain" description="CLIP1 zinc knuckle" evidence="8">
    <location>
        <begin position="701"/>
        <end position="718"/>
    </location>
</feature>
<feature type="region of interest" description="Disordered" evidence="7">
    <location>
        <begin position="717"/>
        <end position="740"/>
    </location>
</feature>
<keyword evidence="2" id="KW-0963">Cytoplasm</keyword>
<accession>A0A0A9ZI60</accession>
<dbReference type="Pfam" id="PF16641">
    <property type="entry name" value="CLIP1_ZNF"/>
    <property type="match status" value="2"/>
</dbReference>
<dbReference type="EMBL" id="GBHO01001124">
    <property type="protein sequence ID" value="JAG42480.1"/>
    <property type="molecule type" value="Transcribed_RNA"/>
</dbReference>
<evidence type="ECO:0000259" key="8">
    <source>
        <dbReference type="Pfam" id="PF16641"/>
    </source>
</evidence>
<comment type="subcellular location">
    <subcellularLocation>
        <location evidence="1">Cytoplasm</location>
        <location evidence="1">Cytoskeleton</location>
    </subcellularLocation>
</comment>
<organism evidence="9">
    <name type="scientific">Lygus hesperus</name>
    <name type="common">Western plant bug</name>
    <dbReference type="NCBI Taxonomy" id="30085"/>
    <lineage>
        <taxon>Eukaryota</taxon>
        <taxon>Metazoa</taxon>
        <taxon>Ecdysozoa</taxon>
        <taxon>Arthropoda</taxon>
        <taxon>Hexapoda</taxon>
        <taxon>Insecta</taxon>
        <taxon>Pterygota</taxon>
        <taxon>Neoptera</taxon>
        <taxon>Paraneoptera</taxon>
        <taxon>Hemiptera</taxon>
        <taxon>Heteroptera</taxon>
        <taxon>Panheteroptera</taxon>
        <taxon>Cimicomorpha</taxon>
        <taxon>Miridae</taxon>
        <taxon>Mirini</taxon>
        <taxon>Lygus</taxon>
    </lineage>
</organism>
<gene>
    <name evidence="9" type="primary">CLIP1_2</name>
    <name evidence="9" type="ORF">CM83_86651</name>
</gene>
<dbReference type="AlphaFoldDB" id="A0A0A9ZI60"/>
<dbReference type="Gene3D" id="1.20.5.1160">
    <property type="entry name" value="Vasodilator-stimulated phosphoprotein"/>
    <property type="match status" value="1"/>
</dbReference>
<feature type="compositionally biased region" description="Basic and acidic residues" evidence="7">
    <location>
        <begin position="546"/>
        <end position="556"/>
    </location>
</feature>
<evidence type="ECO:0000256" key="1">
    <source>
        <dbReference type="ARBA" id="ARBA00004245"/>
    </source>
</evidence>
<protein>
    <submittedName>
        <fullName evidence="9">CAP-Gly domain-containing linker protein 1</fullName>
    </submittedName>
</protein>
<feature type="domain" description="CLIP1 zinc knuckle" evidence="8">
    <location>
        <begin position="744"/>
        <end position="760"/>
    </location>
</feature>
<keyword evidence="3" id="KW-0493">Microtubule</keyword>
<evidence type="ECO:0000256" key="4">
    <source>
        <dbReference type="ARBA" id="ARBA00023054"/>
    </source>
</evidence>
<reference evidence="9" key="2">
    <citation type="submission" date="2014-07" db="EMBL/GenBank/DDBJ databases">
        <authorList>
            <person name="Hull J."/>
        </authorList>
    </citation>
    <scope>NUCLEOTIDE SEQUENCE</scope>
</reference>
<evidence type="ECO:0000256" key="5">
    <source>
        <dbReference type="ARBA" id="ARBA00023212"/>
    </source>
</evidence>
<evidence type="ECO:0000256" key="7">
    <source>
        <dbReference type="SAM" id="MobiDB-lite"/>
    </source>
</evidence>
<evidence type="ECO:0000256" key="3">
    <source>
        <dbReference type="ARBA" id="ARBA00022701"/>
    </source>
</evidence>
<feature type="region of interest" description="Disordered" evidence="7">
    <location>
        <begin position="612"/>
        <end position="640"/>
    </location>
</feature>
<feature type="region of interest" description="Disordered" evidence="7">
    <location>
        <begin position="458"/>
        <end position="489"/>
    </location>
</feature>
<feature type="compositionally biased region" description="Basic and acidic residues" evidence="7">
    <location>
        <begin position="612"/>
        <end position="629"/>
    </location>
</feature>
<evidence type="ECO:0000256" key="2">
    <source>
        <dbReference type="ARBA" id="ARBA00022490"/>
    </source>
</evidence>
<keyword evidence="4 6" id="KW-0175">Coiled coil</keyword>
<feature type="coiled-coil region" evidence="6">
    <location>
        <begin position="658"/>
        <end position="685"/>
    </location>
</feature>
<sequence length="766" mass="86897">MAQMIDTSSDSSSQLTRINAELNEKLKELDELKLSNMEAAREHKNREQELSQQLDSIKLTSEELRKELDIQKEHNEAQNNLIQNKLKVHISELESKLEDSVKTHVTTKQEKDALNEKVLQLEKSLKEVSCKFEESVKCKEDAMKNLEETKKLVEEGEIDKSNKSKEIDSLVSKLSNLEHDFKIISEEKLQLNEKLKHLEVARSESSSEMAKLKEENSSLLVKLDALSNATGNEMSVLKKCVDEKDEVIKNQLSNIEELKAKLGAADELVKKANKEIEGKNEELSVFKTSLKDTEGVRQNIIKEKEAMSAENEKLQIQASELTDRLMSSEQKELQLKKEIDVMGQRLQNLESSLEASSKSVEALKASQREKESQLSDIQESSTAKEAEFSARIEAMNKQLSELNIVLEMSQEEHENEVDKLKQKENVLANDLKKKEEDLIEASEKLAKYENELKMVKANSSEASKTLSDEVETLRKSSETTISSLSDKLKEQEREIKVKCDNEIKLEEQVKSMAGELEMMKKQNDNLVNAKLNNESEVAELSNQRRKAAEEKLKLEKELEESQAQALRFKQQLETEVSNRAATSTDLAKLESQLNLVKQEKLSVDEKLKSTMDELSRAKSKSETPRKAAQPDENGATKSEEDAALNNWLEEKELADSQINFLNAIIVDMKKKNDDLQAQLDAFGRNGMQLSPSKIAKEVAPRLFCDICDMFDLHDTEDCPQQASDSPPPSPRPHRIAGSRKMEERPYCDICEVFGHDSSECDDAETF</sequence>
<feature type="region of interest" description="Disordered" evidence="7">
    <location>
        <begin position="527"/>
        <end position="564"/>
    </location>
</feature>